<gene>
    <name evidence="3" type="ORF">K4G66_17175</name>
</gene>
<feature type="transmembrane region" description="Helical" evidence="1">
    <location>
        <begin position="111"/>
        <end position="128"/>
    </location>
</feature>
<feature type="transmembrane region" description="Helical" evidence="1">
    <location>
        <begin position="60"/>
        <end position="80"/>
    </location>
</feature>
<accession>A0AA49GHF3</accession>
<feature type="transmembrane region" description="Helical" evidence="1">
    <location>
        <begin position="20"/>
        <end position="40"/>
    </location>
</feature>
<keyword evidence="1" id="KW-1133">Transmembrane helix</keyword>
<reference evidence="3" key="1">
    <citation type="journal article" date="2023" name="Comput. Struct. Biotechnol. J.">
        <title>Discovery of a novel marine Bacteroidetes with a rich repertoire of carbohydrate-active enzymes.</title>
        <authorList>
            <person name="Chen B."/>
            <person name="Liu G."/>
            <person name="Chen Q."/>
            <person name="Wang H."/>
            <person name="Liu L."/>
            <person name="Tang K."/>
        </authorList>
    </citation>
    <scope>NUCLEOTIDE SEQUENCE</scope>
    <source>
        <strain evidence="3">TK19036</strain>
    </source>
</reference>
<protein>
    <submittedName>
        <fullName evidence="3">DUF1648 domain-containing protein</fullName>
    </submittedName>
</protein>
<keyword evidence="1" id="KW-0472">Membrane</keyword>
<proteinExistence type="predicted"/>
<dbReference type="InterPro" id="IPR012867">
    <property type="entry name" value="DUF1648"/>
</dbReference>
<feature type="domain" description="DUF1648" evidence="2">
    <location>
        <begin position="26"/>
        <end position="70"/>
    </location>
</feature>
<dbReference type="EMBL" id="CP120682">
    <property type="protein sequence ID" value="WKN34112.1"/>
    <property type="molecule type" value="Genomic_DNA"/>
</dbReference>
<dbReference type="Pfam" id="PF07853">
    <property type="entry name" value="DUF1648"/>
    <property type="match status" value="1"/>
</dbReference>
<dbReference type="AlphaFoldDB" id="A0AA49GHF3"/>
<evidence type="ECO:0000259" key="2">
    <source>
        <dbReference type="Pfam" id="PF07853"/>
    </source>
</evidence>
<feature type="transmembrane region" description="Helical" evidence="1">
    <location>
        <begin position="140"/>
        <end position="158"/>
    </location>
</feature>
<keyword evidence="1" id="KW-0812">Transmembrane</keyword>
<reference evidence="3" key="2">
    <citation type="journal article" date="2024" name="Antonie Van Leeuwenhoek">
        <title>Roseihalotalea indica gen. nov., sp. nov., a halophilic Bacteroidetes from mesopelagic Southwest Indian Ocean with higher carbohydrate metabolic potential.</title>
        <authorList>
            <person name="Chen B."/>
            <person name="Zhang M."/>
            <person name="Lin D."/>
            <person name="Ye J."/>
            <person name="Tang K."/>
        </authorList>
    </citation>
    <scope>NUCLEOTIDE SEQUENCE</scope>
    <source>
        <strain evidence="3">TK19036</strain>
    </source>
</reference>
<evidence type="ECO:0000256" key="1">
    <source>
        <dbReference type="SAM" id="Phobius"/>
    </source>
</evidence>
<name>A0AA49GHF3_9BACT</name>
<organism evidence="3">
    <name type="scientific">Roseihalotalea indica</name>
    <dbReference type="NCBI Taxonomy" id="2867963"/>
    <lineage>
        <taxon>Bacteria</taxon>
        <taxon>Pseudomonadati</taxon>
        <taxon>Bacteroidota</taxon>
        <taxon>Cytophagia</taxon>
        <taxon>Cytophagales</taxon>
        <taxon>Catalimonadaceae</taxon>
        <taxon>Roseihalotalea</taxon>
    </lineage>
</organism>
<sequence>MPEQPKIHIKLTATDTFIEILGWVAILGIWLLTLLNYAALPETIPVHYNGAGEADGFGSKGHILMLPLISMLLFIGLTILNRFPHILNYPTSIRQENALWQYTNATRMFRFLKLVITLLFGLIVFKTQQNAHDHTEGLGAWFLPLTFGLIFVPIIYYLTKMNTSKKNKNTGYNNV</sequence>
<evidence type="ECO:0000313" key="3">
    <source>
        <dbReference type="EMBL" id="WKN34112.1"/>
    </source>
</evidence>